<reference evidence="1 2" key="1">
    <citation type="submission" date="2019-02" db="EMBL/GenBank/DDBJ databases">
        <title>Kribbella capetownensis sp. nov. and Kribbella speibonae sp. nov., isolated from soil.</title>
        <authorList>
            <person name="Curtis S.M."/>
            <person name="Norton I."/>
            <person name="Everest G.J."/>
            <person name="Meyers P.R."/>
        </authorList>
    </citation>
    <scope>NUCLEOTIDE SEQUENCE [LARGE SCALE GENOMIC DNA]</scope>
    <source>
        <strain evidence="1 2">KCTC 29219</strain>
    </source>
</reference>
<evidence type="ECO:0000313" key="2">
    <source>
        <dbReference type="Proteomes" id="UP000292346"/>
    </source>
</evidence>
<dbReference type="Proteomes" id="UP000292346">
    <property type="component" value="Unassembled WGS sequence"/>
</dbReference>
<keyword evidence="1" id="KW-0808">Transferase</keyword>
<dbReference type="InterPro" id="IPR014942">
    <property type="entry name" value="AbiEii"/>
</dbReference>
<proteinExistence type="predicted"/>
<sequence length="292" mass="32289">MTDGEAVFRQIQNKARSDGAKEGRPTPTAEYLTRHALDSFLDRLTHTEHKDGFVLKGGILLATYGIRRPTKDVDAEVVDGDLTAERIAQVVRDIAAVDVADGLRFDLATVSFQEIRDEAEYPGLRMRVDCYIGPQKVVVAWDISAGDPIVPPARLIKVGRLLGGEIELLGYAPETTIAEKGVTILERGITSTRWRDYVDIVQLARRHHINERQLLEAVTAVARYRKVELGPVASVVVGYGAVAQTKWAAWRRKERVEAISEPDLDDQMAKVAAVLDPVFVHEATDARPFGPT</sequence>
<dbReference type="AlphaFoldDB" id="A0A4R0HKA9"/>
<dbReference type="GO" id="GO:0016740">
    <property type="term" value="F:transferase activity"/>
    <property type="evidence" value="ECO:0007669"/>
    <property type="project" value="UniProtKB-KW"/>
</dbReference>
<name>A0A4R0HKA9_9ACTN</name>
<dbReference type="RefSeq" id="WP_131334667.1">
    <property type="nucleotide sequence ID" value="NZ_SJJZ01000001.1"/>
</dbReference>
<dbReference type="OrthoDB" id="9808443at2"/>
<keyword evidence="2" id="KW-1185">Reference proteome</keyword>
<organism evidence="1 2">
    <name type="scientific">Kribbella soli</name>
    <dbReference type="NCBI Taxonomy" id="1124743"/>
    <lineage>
        <taxon>Bacteria</taxon>
        <taxon>Bacillati</taxon>
        <taxon>Actinomycetota</taxon>
        <taxon>Actinomycetes</taxon>
        <taxon>Propionibacteriales</taxon>
        <taxon>Kribbellaceae</taxon>
        <taxon>Kribbella</taxon>
    </lineage>
</organism>
<dbReference type="Pfam" id="PF08843">
    <property type="entry name" value="AbiEii"/>
    <property type="match status" value="1"/>
</dbReference>
<gene>
    <name evidence="1" type="ORF">E0H45_02680</name>
</gene>
<accession>A0A4R0HKA9</accession>
<comment type="caution">
    <text evidence="1">The sequence shown here is derived from an EMBL/GenBank/DDBJ whole genome shotgun (WGS) entry which is preliminary data.</text>
</comment>
<protein>
    <submittedName>
        <fullName evidence="1">Nucleotidyl transferase AbiEii/AbiGii toxin family protein</fullName>
    </submittedName>
</protein>
<dbReference type="EMBL" id="SJJZ01000001">
    <property type="protein sequence ID" value="TCC10250.1"/>
    <property type="molecule type" value="Genomic_DNA"/>
</dbReference>
<evidence type="ECO:0000313" key="1">
    <source>
        <dbReference type="EMBL" id="TCC10250.1"/>
    </source>
</evidence>